<dbReference type="EMBL" id="PDCH01000001">
    <property type="protein sequence ID" value="RBQ00068.1"/>
    <property type="molecule type" value="Genomic_DNA"/>
</dbReference>
<reference evidence="1 2" key="1">
    <citation type="submission" date="2017-10" db="EMBL/GenBank/DDBJ databases">
        <title>Bifidobacterium xylocopum sp. nov. and Bifidobacterium aemilianum sp. nov., from the carpenter bee (Xylocopa violacea) digestive tract.</title>
        <authorList>
            <person name="Alberoni D."/>
            <person name="Baffoni L."/>
            <person name="Di Gioia D."/>
            <person name="Gaggia F."/>
            <person name="Biavati B."/>
        </authorList>
    </citation>
    <scope>NUCLEOTIDE SEQUENCE [LARGE SCALE GENOMIC DNA]</scope>
    <source>
        <strain evidence="1 2">XV2</strain>
    </source>
</reference>
<accession>A0A366KF96</accession>
<name>A0A366KF96_9BIFI</name>
<protein>
    <submittedName>
        <fullName evidence="1">Uncharacterized protein</fullName>
    </submittedName>
</protein>
<keyword evidence="2" id="KW-1185">Reference proteome</keyword>
<dbReference type="AlphaFoldDB" id="A0A366KF96"/>
<organism evidence="1 2">
    <name type="scientific">Bifidobacterium xylocopae</name>
    <dbReference type="NCBI Taxonomy" id="2493119"/>
    <lineage>
        <taxon>Bacteria</taxon>
        <taxon>Bacillati</taxon>
        <taxon>Actinomycetota</taxon>
        <taxon>Actinomycetes</taxon>
        <taxon>Bifidobacteriales</taxon>
        <taxon>Bifidobacteriaceae</taxon>
        <taxon>Bifidobacterium</taxon>
    </lineage>
</organism>
<sequence length="227" mass="24944">MPDTMPDITPLDGGAPTPPQTIADLQSYMDLAPSNVRKHGTMLMAIADYSTKAPEKFFGEDGLPLRLPEGYKQMGYITTKGIVEKRAVKTDDTTMMQDLEPVRSDLSSSTRDLDVTFGEANAWTESLRAGLPVSAWPADKNSKTWSIDEKSMSEMPKYRIYLIAQDGVGADAVYRVEFAYKASISGFGDRTMDRADSEDLGFTFACLTDEKTGGKQYTKKSSTKTTA</sequence>
<proteinExistence type="predicted"/>
<dbReference type="Proteomes" id="UP000252345">
    <property type="component" value="Unassembled WGS sequence"/>
</dbReference>
<gene>
    <name evidence="1" type="ORF">CRD59_00985</name>
</gene>
<comment type="caution">
    <text evidence="1">The sequence shown here is derived from an EMBL/GenBank/DDBJ whole genome shotgun (WGS) entry which is preliminary data.</text>
</comment>
<dbReference type="OrthoDB" id="5147690at2"/>
<evidence type="ECO:0000313" key="1">
    <source>
        <dbReference type="EMBL" id="RBQ00068.1"/>
    </source>
</evidence>
<evidence type="ECO:0000313" key="2">
    <source>
        <dbReference type="Proteomes" id="UP000252345"/>
    </source>
</evidence>
<dbReference type="RefSeq" id="WP_113852728.1">
    <property type="nucleotide sequence ID" value="NZ_PDCH01000001.1"/>
</dbReference>